<comment type="caution">
    <text evidence="6">The sequence shown here is derived from an EMBL/GenBank/DDBJ whole genome shotgun (WGS) entry which is preliminary data.</text>
</comment>
<comment type="subcellular location">
    <subcellularLocation>
        <location evidence="4">Cell membrane</location>
    </subcellularLocation>
    <subcellularLocation>
        <location evidence="1">Membrane</location>
        <topology evidence="1">Multi-pass membrane protein</topology>
    </subcellularLocation>
</comment>
<evidence type="ECO:0000256" key="1">
    <source>
        <dbReference type="ARBA" id="ARBA00004141"/>
    </source>
</evidence>
<evidence type="ECO:0000313" key="7">
    <source>
        <dbReference type="Proteomes" id="UP000094784"/>
    </source>
</evidence>
<evidence type="ECO:0000256" key="3">
    <source>
        <dbReference type="ARBA" id="ARBA00023136"/>
    </source>
</evidence>
<evidence type="ECO:0000256" key="5">
    <source>
        <dbReference type="SAM" id="Phobius"/>
    </source>
</evidence>
<dbReference type="GO" id="GO:0009847">
    <property type="term" value="P:spore germination"/>
    <property type="evidence" value="ECO:0007669"/>
    <property type="project" value="UniProtKB-UniRule"/>
</dbReference>
<dbReference type="EMBL" id="MECQ01000001">
    <property type="protein sequence ID" value="ODV56275.1"/>
    <property type="molecule type" value="Genomic_DNA"/>
</dbReference>
<feature type="transmembrane region" description="Helical" evidence="5">
    <location>
        <begin position="353"/>
        <end position="379"/>
    </location>
</feature>
<reference evidence="6 7" key="1">
    <citation type="submission" date="2016-09" db="EMBL/GenBank/DDBJ databases">
        <title>Draft genome sequence of the soil isolate, Lysinibacillus fusiformis M5, a potential hypoxanthine producer.</title>
        <authorList>
            <person name="Gallegos-Monterrosa R."/>
            <person name="Maroti G."/>
            <person name="Balint B."/>
            <person name="Kovacs A.T."/>
        </authorList>
    </citation>
    <scope>NUCLEOTIDE SEQUENCE [LARGE SCALE GENOMIC DNA]</scope>
    <source>
        <strain evidence="6 7">M5</strain>
    </source>
</reference>
<dbReference type="Proteomes" id="UP000094784">
    <property type="component" value="Unassembled WGS sequence"/>
</dbReference>
<evidence type="ECO:0000313" key="6">
    <source>
        <dbReference type="EMBL" id="ODV56275.1"/>
    </source>
</evidence>
<dbReference type="InterPro" id="IPR004995">
    <property type="entry name" value="Spore_Ger"/>
</dbReference>
<feature type="transmembrane region" description="Helical" evidence="5">
    <location>
        <begin position="272"/>
        <end position="294"/>
    </location>
</feature>
<keyword evidence="5" id="KW-0812">Transmembrane</keyword>
<proteinExistence type="inferred from homology"/>
<organism evidence="6 7">
    <name type="scientific">Lysinibacillus fusiformis</name>
    <dbReference type="NCBI Taxonomy" id="28031"/>
    <lineage>
        <taxon>Bacteria</taxon>
        <taxon>Bacillati</taxon>
        <taxon>Bacillota</taxon>
        <taxon>Bacilli</taxon>
        <taxon>Bacillales</taxon>
        <taxon>Bacillaceae</taxon>
        <taxon>Lysinibacillus</taxon>
    </lineage>
</organism>
<evidence type="ECO:0000256" key="2">
    <source>
        <dbReference type="ARBA" id="ARBA00005278"/>
    </source>
</evidence>
<keyword evidence="3 4" id="KW-0472">Membrane</keyword>
<dbReference type="PIRSF" id="PIRSF005690">
    <property type="entry name" value="GerBA"/>
    <property type="match status" value="1"/>
</dbReference>
<dbReference type="InterPro" id="IPR050768">
    <property type="entry name" value="UPF0353/GerABKA_families"/>
</dbReference>
<dbReference type="GO" id="GO:0005886">
    <property type="term" value="C:plasma membrane"/>
    <property type="evidence" value="ECO:0007669"/>
    <property type="project" value="UniProtKB-SubCell"/>
</dbReference>
<dbReference type="AlphaFoldDB" id="A0A1E4R726"/>
<dbReference type="Pfam" id="PF03323">
    <property type="entry name" value="GerA"/>
    <property type="match status" value="1"/>
</dbReference>
<feature type="transmembrane region" description="Helical" evidence="5">
    <location>
        <begin position="399"/>
        <end position="423"/>
    </location>
</feature>
<dbReference type="OrthoDB" id="9772630at2"/>
<protein>
    <submittedName>
        <fullName evidence="6">Spore gernimation protein KA</fullName>
    </submittedName>
</protein>
<sequence>MDRVEYMMKSLQKAFYHSSDLTVRQVDWHKGNTAILCFYASLVDAKEVQKVLDTIYARLDTAKPFWSETLITTLENFSLPLAIERVCQGETIVILPDTGKMLALTIVNEVRRNLEEPSSESILRGSHEGLIERVDTNLALIRRRINNPALVVKSFSIGQQTKSKAYYLYMDGVIKPETLQEIEKRIAALQIDYFYSSGQLSDALEDSVLSPFPQLLNTEHPDRVVANLVEGKVVVMTDISPTAFIAPVTFFSFYQTPDDYNGRVVVGSFYKIVRLLSFLTAVFLPAFYIAIISFHFEVLPLELSNQVKNDVNDIPYRPLIEALILEIIMELIRESSIRLPQSVGQTIGIVGGLVIGDAIVSAGLVSNLMVIVVALTAISSYVVPSVELNSTIRMIRFPFMVLASLFGFLGIVVGVVILLIHLINLTSLKQPYFSPIIPFQPKAVLKIFLRWPFIKPTVQVTSFQPSKDEQTKNEDTP</sequence>
<comment type="similarity">
    <text evidence="2 4">Belongs to the GerABKA family.</text>
</comment>
<keyword evidence="5" id="KW-1133">Transmembrane helix</keyword>
<dbReference type="PANTHER" id="PTHR22550">
    <property type="entry name" value="SPORE GERMINATION PROTEIN"/>
    <property type="match status" value="1"/>
</dbReference>
<accession>A0A1E4R726</accession>
<name>A0A1E4R726_9BACI</name>
<evidence type="ECO:0000256" key="4">
    <source>
        <dbReference type="PIRNR" id="PIRNR005690"/>
    </source>
</evidence>
<dbReference type="PANTHER" id="PTHR22550:SF5">
    <property type="entry name" value="LEUCINE ZIPPER PROTEIN 4"/>
    <property type="match status" value="1"/>
</dbReference>
<dbReference type="RefSeq" id="WP_069481277.1">
    <property type="nucleotide sequence ID" value="NZ_CP130331.1"/>
</dbReference>
<gene>
    <name evidence="6" type="ORF">BG258_10370</name>
</gene>